<dbReference type="OrthoDB" id="1902692at2759"/>
<dbReference type="AlphaFoldDB" id="A0A811MEJ1"/>
<feature type="zinc finger region" description="FLZ-type" evidence="3">
    <location>
        <begin position="236"/>
        <end position="280"/>
    </location>
</feature>
<gene>
    <name evidence="6" type="ORF">NCGR_LOCUS2986</name>
</gene>
<evidence type="ECO:0000313" key="6">
    <source>
        <dbReference type="EMBL" id="CAD6205153.1"/>
    </source>
</evidence>
<dbReference type="PANTHER" id="PTHR46443:SF9">
    <property type="entry name" value="OS10G0422600 PROTEIN"/>
    <property type="match status" value="1"/>
</dbReference>
<protein>
    <recommendedName>
        <fullName evidence="5">FLZ-type domain-containing protein</fullName>
    </recommendedName>
</protein>
<keyword evidence="7" id="KW-1185">Reference proteome</keyword>
<evidence type="ECO:0000256" key="2">
    <source>
        <dbReference type="ARBA" id="ARBA00022723"/>
    </source>
</evidence>
<feature type="compositionally biased region" description="Low complexity" evidence="4">
    <location>
        <begin position="172"/>
        <end position="189"/>
    </location>
</feature>
<feature type="compositionally biased region" description="Gly residues" evidence="4">
    <location>
        <begin position="1"/>
        <end position="13"/>
    </location>
</feature>
<dbReference type="PANTHER" id="PTHR46443">
    <property type="entry name" value="FCS-LIKE ZINC FINGER 8"/>
    <property type="match status" value="1"/>
</dbReference>
<dbReference type="Proteomes" id="UP000604825">
    <property type="component" value="Unassembled WGS sequence"/>
</dbReference>
<organism evidence="6 7">
    <name type="scientific">Miscanthus lutarioriparius</name>
    <dbReference type="NCBI Taxonomy" id="422564"/>
    <lineage>
        <taxon>Eukaryota</taxon>
        <taxon>Viridiplantae</taxon>
        <taxon>Streptophyta</taxon>
        <taxon>Embryophyta</taxon>
        <taxon>Tracheophyta</taxon>
        <taxon>Spermatophyta</taxon>
        <taxon>Magnoliopsida</taxon>
        <taxon>Liliopsida</taxon>
        <taxon>Poales</taxon>
        <taxon>Poaceae</taxon>
        <taxon>PACMAD clade</taxon>
        <taxon>Panicoideae</taxon>
        <taxon>Andropogonodae</taxon>
        <taxon>Andropogoneae</taxon>
        <taxon>Saccharinae</taxon>
        <taxon>Miscanthus</taxon>
    </lineage>
</organism>
<dbReference type="EMBL" id="CAJGYO010000001">
    <property type="protein sequence ID" value="CAD6205153.1"/>
    <property type="molecule type" value="Genomic_DNA"/>
</dbReference>
<feature type="compositionally biased region" description="Polar residues" evidence="4">
    <location>
        <begin position="83"/>
        <end position="95"/>
    </location>
</feature>
<keyword evidence="2" id="KW-0479">Metal-binding</keyword>
<evidence type="ECO:0000256" key="1">
    <source>
        <dbReference type="ARBA" id="ARBA00009374"/>
    </source>
</evidence>
<comment type="similarity">
    <text evidence="1">Belongs to the FLZ family.</text>
</comment>
<dbReference type="PROSITE" id="PS51795">
    <property type="entry name" value="ZF_FLZ"/>
    <property type="match status" value="1"/>
</dbReference>
<reference evidence="6" key="1">
    <citation type="submission" date="2020-10" db="EMBL/GenBank/DDBJ databases">
        <authorList>
            <person name="Han B."/>
            <person name="Lu T."/>
            <person name="Zhao Q."/>
            <person name="Huang X."/>
            <person name="Zhao Y."/>
        </authorList>
    </citation>
    <scope>NUCLEOTIDE SEQUENCE</scope>
</reference>
<dbReference type="InterPro" id="IPR007650">
    <property type="entry name" value="Zf-FLZ_dom"/>
</dbReference>
<dbReference type="Pfam" id="PF04570">
    <property type="entry name" value="zf-FLZ"/>
    <property type="match status" value="1"/>
</dbReference>
<feature type="domain" description="FLZ-type" evidence="5">
    <location>
        <begin position="236"/>
        <end position="280"/>
    </location>
</feature>
<proteinExistence type="inferred from homology"/>
<name>A0A811MEJ1_9POAL</name>
<feature type="region of interest" description="Disordered" evidence="4">
    <location>
        <begin position="83"/>
        <end position="138"/>
    </location>
</feature>
<dbReference type="InterPro" id="IPR044593">
    <property type="entry name" value="FLZ8/MARD1"/>
</dbReference>
<sequence>MSGRMAGPGGGGVSEQRQREAAFDFVRHTSTAAVPPLPPPPKVPPKLFLAAGSGVVSGEEALMFSPPPELAGAVVVMVSPTSTLQAPTGSPTPAASTAVRFSRREAATTSSSVGDDRRGCKSRSRSQQSHQRPWEARPVGVGLAGALNGDADALPPAATVLTTGQRIRPYRSSASSSALVGSPESSSSRSRSRCRCVLSPREMMEASEDYTRVIARGPNPRTTHIFDDRVVVVEDELLRWYHGCSKDLGQGNDIFMYRGEMAFCSLECRYREMLLFHEEEEEEESS</sequence>
<evidence type="ECO:0000256" key="4">
    <source>
        <dbReference type="SAM" id="MobiDB-lite"/>
    </source>
</evidence>
<accession>A0A811MEJ1</accession>
<evidence type="ECO:0000259" key="5">
    <source>
        <dbReference type="PROSITE" id="PS51795"/>
    </source>
</evidence>
<feature type="region of interest" description="Disordered" evidence="4">
    <location>
        <begin position="1"/>
        <end position="21"/>
    </location>
</feature>
<evidence type="ECO:0000256" key="3">
    <source>
        <dbReference type="PROSITE-ProRule" id="PRU01131"/>
    </source>
</evidence>
<feature type="region of interest" description="Disordered" evidence="4">
    <location>
        <begin position="171"/>
        <end position="192"/>
    </location>
</feature>
<evidence type="ECO:0000313" key="7">
    <source>
        <dbReference type="Proteomes" id="UP000604825"/>
    </source>
</evidence>
<dbReference type="GO" id="GO:0046872">
    <property type="term" value="F:metal ion binding"/>
    <property type="evidence" value="ECO:0007669"/>
    <property type="project" value="UniProtKB-KW"/>
</dbReference>
<comment type="caution">
    <text evidence="6">The sequence shown here is derived from an EMBL/GenBank/DDBJ whole genome shotgun (WGS) entry which is preliminary data.</text>
</comment>